<protein>
    <submittedName>
        <fullName evidence="1">Uncharacterized protein</fullName>
    </submittedName>
</protein>
<proteinExistence type="predicted"/>
<reference evidence="1 2" key="1">
    <citation type="submission" date="2014-11" db="EMBL/GenBank/DDBJ databases">
        <authorList>
            <person name="Park G.-S."/>
            <person name="Hong S.-J."/>
            <person name="Jung B.K."/>
            <person name="Khan A.R."/>
            <person name="Kwak Y."/>
            <person name="Shin J.-H."/>
        </authorList>
    </citation>
    <scope>NUCLEOTIDE SEQUENCE [LARGE SCALE GENOMIC DNA]</scope>
    <source>
        <strain evidence="1 2">DSM 27622</strain>
    </source>
</reference>
<dbReference type="RefSeq" id="WP_053327020.1">
    <property type="nucleotide sequence ID" value="NZ_CP009928.1"/>
</dbReference>
<name>A0A0G3LZB5_CHRGL</name>
<organism evidence="1 2">
    <name type="scientific">Chryseobacterium gallinarum</name>
    <dbReference type="NCBI Taxonomy" id="1324352"/>
    <lineage>
        <taxon>Bacteria</taxon>
        <taxon>Pseudomonadati</taxon>
        <taxon>Bacteroidota</taxon>
        <taxon>Flavobacteriia</taxon>
        <taxon>Flavobacteriales</taxon>
        <taxon>Weeksellaceae</taxon>
        <taxon>Chryseobacterium group</taxon>
        <taxon>Chryseobacterium</taxon>
    </lineage>
</organism>
<sequence>MIIQELNTLEAVFNESLKTALHNIPSENIDTILDNRDDAGFSDLWMKAYQAVEGRIMDLKTEDKISEIRKEIFVLTFKITGSSDLPAYISDDIGLICAYYVHHMDNSWVTDLLFTYLNGQIPQGELMKTDKTMKDLIRQFRYH</sequence>
<dbReference type="KEGG" id="cgn:OK18_02860"/>
<dbReference type="OrthoDB" id="6903468at2"/>
<evidence type="ECO:0000313" key="2">
    <source>
        <dbReference type="Proteomes" id="UP000035213"/>
    </source>
</evidence>
<dbReference type="Proteomes" id="UP000035213">
    <property type="component" value="Chromosome"/>
</dbReference>
<gene>
    <name evidence="1" type="ORF">OK18_02860</name>
</gene>
<dbReference type="AlphaFoldDB" id="A0A0G3LZB5"/>
<dbReference type="EMBL" id="CP009928">
    <property type="protein sequence ID" value="AKK71720.1"/>
    <property type="molecule type" value="Genomic_DNA"/>
</dbReference>
<dbReference type="STRING" id="1324352.OK18_02860"/>
<dbReference type="PATRIC" id="fig|1324352.5.peg.619"/>
<evidence type="ECO:0000313" key="1">
    <source>
        <dbReference type="EMBL" id="AKK71720.1"/>
    </source>
</evidence>
<accession>A0A0G3LZB5</accession>